<evidence type="ECO:0000313" key="2">
    <source>
        <dbReference type="Proteomes" id="UP000035760"/>
    </source>
</evidence>
<accession>W6MBK4</accession>
<evidence type="ECO:0000313" key="1">
    <source>
        <dbReference type="EMBL" id="CDI01363.1"/>
    </source>
</evidence>
<protein>
    <submittedName>
        <fullName evidence="1">Uncharacterized protein</fullName>
    </submittedName>
</protein>
<sequence>MRSYRTFSPLPVLANLGGVFSVALSVGLRRPGVTWRSVLWSPDFPPYRKRYSDRPAGSRA</sequence>
<proteinExistence type="predicted"/>
<reference evidence="1" key="2">
    <citation type="submission" date="2014-03" db="EMBL/GenBank/DDBJ databases">
        <title>Candidatus Competibacter-lineage genomes retrieved from metagenomes reveal functional metabolic diversity.</title>
        <authorList>
            <person name="McIlroy S.J."/>
            <person name="Albertsen M."/>
            <person name="Andresen E.K."/>
            <person name="Saunders A.M."/>
            <person name="Kristiansen R."/>
            <person name="Stokholm-Bjerregaard M."/>
            <person name="Nielsen K.L."/>
            <person name="Nielsen P.H."/>
        </authorList>
    </citation>
    <scope>NUCLEOTIDE SEQUENCE</scope>
    <source>
        <strain evidence="1">Run_A_D11</strain>
    </source>
</reference>
<comment type="caution">
    <text evidence="1">The sequence shown here is derived from an EMBL/GenBank/DDBJ whole genome shotgun (WGS) entry which is preliminary data.</text>
</comment>
<dbReference type="EMBL" id="CBTJ020000020">
    <property type="protein sequence ID" value="CDI01363.1"/>
    <property type="molecule type" value="Genomic_DNA"/>
</dbReference>
<dbReference type="AlphaFoldDB" id="W6MBK4"/>
<organism evidence="1 2">
    <name type="scientific">Candidatus Competibacter denitrificans Run_A_D11</name>
    <dbReference type="NCBI Taxonomy" id="1400863"/>
    <lineage>
        <taxon>Bacteria</taxon>
        <taxon>Pseudomonadati</taxon>
        <taxon>Pseudomonadota</taxon>
        <taxon>Gammaproteobacteria</taxon>
        <taxon>Candidatus Competibacteraceae</taxon>
        <taxon>Candidatus Competibacter</taxon>
    </lineage>
</organism>
<dbReference type="AntiFam" id="ANF00041">
    <property type="entry name" value="Antisense to RNaseP"/>
</dbReference>
<name>W6MBK4_9GAMM</name>
<keyword evidence="2" id="KW-1185">Reference proteome</keyword>
<reference evidence="1" key="1">
    <citation type="submission" date="2013-07" db="EMBL/GenBank/DDBJ databases">
        <authorList>
            <person name="McIlroy S."/>
        </authorList>
    </citation>
    <scope>NUCLEOTIDE SEQUENCE [LARGE SCALE GENOMIC DNA]</scope>
    <source>
        <strain evidence="1">Run_A_D11</strain>
    </source>
</reference>
<gene>
    <name evidence="1" type="ORF">BN873_150151</name>
</gene>
<dbReference type="Proteomes" id="UP000035760">
    <property type="component" value="Unassembled WGS sequence"/>
</dbReference>